<dbReference type="Proteomes" id="UP000746751">
    <property type="component" value="Unassembled WGS sequence"/>
</dbReference>
<dbReference type="EMBL" id="DYVF01000059">
    <property type="protein sequence ID" value="HJG31702.1"/>
    <property type="molecule type" value="Genomic_DNA"/>
</dbReference>
<evidence type="ECO:0000313" key="2">
    <source>
        <dbReference type="Proteomes" id="UP000746751"/>
    </source>
</evidence>
<reference evidence="1" key="1">
    <citation type="journal article" date="2021" name="PeerJ">
        <title>Extensive microbial diversity within the chicken gut microbiome revealed by metagenomics and culture.</title>
        <authorList>
            <person name="Gilroy R."/>
            <person name="Ravi A."/>
            <person name="Getino M."/>
            <person name="Pursley I."/>
            <person name="Horton D.L."/>
            <person name="Alikhan N.F."/>
            <person name="Baker D."/>
            <person name="Gharbi K."/>
            <person name="Hall N."/>
            <person name="Watson M."/>
            <person name="Adriaenssens E.M."/>
            <person name="Foster-Nyarko E."/>
            <person name="Jarju S."/>
            <person name="Secka A."/>
            <person name="Antonio M."/>
            <person name="Oren A."/>
            <person name="Chaudhuri R.R."/>
            <person name="La Ragione R."/>
            <person name="Hildebrand F."/>
            <person name="Pallen M.J."/>
        </authorList>
    </citation>
    <scope>NUCLEOTIDE SEQUENCE</scope>
    <source>
        <strain evidence="1">ChiGjej2B2-7701</strain>
    </source>
</reference>
<evidence type="ECO:0000313" key="1">
    <source>
        <dbReference type="EMBL" id="HJG31702.1"/>
    </source>
</evidence>
<dbReference type="InterPro" id="IPR050696">
    <property type="entry name" value="FtsA/MreB"/>
</dbReference>
<gene>
    <name evidence="1" type="ORF">K8U80_09975</name>
</gene>
<dbReference type="PANTHER" id="PTHR32432">
    <property type="entry name" value="CELL DIVISION PROTEIN FTSA-RELATED"/>
    <property type="match status" value="1"/>
</dbReference>
<sequence length="476" mass="50221">MDTSTITSVGIDIGTSTTSMVVSRLAVANTASGFTAPHVAITGAEIVYRSEIYPTPQASGNRIDVAAVASLIEREYERAGITPADVQTGAVIITGESSRKENAELVTESMSELAGEFVVASAGPDLESIIAAKGAGAQDYSREFACTVANVDVGGGTSNIAVFHCGDLVSKACWDIGGRLVRVDADGRMTYVSPRIAAVARSLGIELVVGERADAGIIRRVTDRMAGLLAEALGLTARTPLCDEIRTPEGSDLAAGEPIDCVSFSGGVSEAIYRPHTDWFRYGDIGPILAASLREGLIPRAAKLIEPRETIRATVVGAGSYTTTVSGSTIEFTDEDLFPMKNLPAFFATEDAERAALEGDGEELARQAAWYLGESAASNLVFCINRVKRPGYATVCRLADALVRASSAIPEGEPLLVLVEDDFAKVLGQALHRRLPDRRLICIDSIQAIPGDYLDLGRPLMGGLAIPVVVKTLIFG</sequence>
<accession>A0A921ITD5</accession>
<dbReference type="Pfam" id="PF06277">
    <property type="entry name" value="EutA"/>
    <property type="match status" value="1"/>
</dbReference>
<dbReference type="InterPro" id="IPR043129">
    <property type="entry name" value="ATPase_NBD"/>
</dbReference>
<protein>
    <submittedName>
        <fullName evidence="1">Ethanolamine ammonia-lyase reactivating factor EutA</fullName>
    </submittedName>
</protein>
<proteinExistence type="predicted"/>
<dbReference type="PIRSF" id="PIRSF012293">
    <property type="entry name" value="EutA"/>
    <property type="match status" value="1"/>
</dbReference>
<comment type="caution">
    <text evidence="1">The sequence shown here is derived from an EMBL/GenBank/DDBJ whole genome shotgun (WGS) entry which is preliminary data.</text>
</comment>
<dbReference type="PANTHER" id="PTHR32432:SF13">
    <property type="entry name" value="ETHANOLAMINE AMMONIA-LYASE REACTIVASE EUTA"/>
    <property type="match status" value="1"/>
</dbReference>
<name>A0A921ITD5_9ACTN</name>
<dbReference type="InterPro" id="IPR009377">
    <property type="entry name" value="EutA"/>
</dbReference>
<dbReference type="AlphaFoldDB" id="A0A921ITD5"/>
<reference evidence="1" key="2">
    <citation type="submission" date="2021-09" db="EMBL/GenBank/DDBJ databases">
        <authorList>
            <person name="Gilroy R."/>
        </authorList>
    </citation>
    <scope>NUCLEOTIDE SEQUENCE</scope>
    <source>
        <strain evidence="1">ChiGjej2B2-7701</strain>
    </source>
</reference>
<dbReference type="SUPFAM" id="SSF53067">
    <property type="entry name" value="Actin-like ATPase domain"/>
    <property type="match status" value="1"/>
</dbReference>
<organism evidence="1 2">
    <name type="scientific">Collinsella ihumii</name>
    <dbReference type="NCBI Taxonomy" id="1720204"/>
    <lineage>
        <taxon>Bacteria</taxon>
        <taxon>Bacillati</taxon>
        <taxon>Actinomycetota</taxon>
        <taxon>Coriobacteriia</taxon>
        <taxon>Coriobacteriales</taxon>
        <taxon>Coriobacteriaceae</taxon>
        <taxon>Collinsella</taxon>
    </lineage>
</organism>